<sequence>FFFFETGNIMKTQHEFTKQNLKTQLQNGLISNLTPKNTISLSLIQISRAKTLGIPTKEQHKS</sequence>
<reference evidence="1" key="1">
    <citation type="submission" date="2015-12" db="EMBL/GenBank/DDBJ databases">
        <title>Gene expression during late stages of embryo sac development: a critical building block for successful pollen-pistil interactions.</title>
        <authorList>
            <person name="Liu Y."/>
            <person name="Joly V."/>
            <person name="Sabar M."/>
            <person name="Matton D.P."/>
        </authorList>
    </citation>
    <scope>NUCLEOTIDE SEQUENCE</scope>
</reference>
<organism evidence="1">
    <name type="scientific">Solanum chacoense</name>
    <name type="common">Chaco potato</name>
    <dbReference type="NCBI Taxonomy" id="4108"/>
    <lineage>
        <taxon>Eukaryota</taxon>
        <taxon>Viridiplantae</taxon>
        <taxon>Streptophyta</taxon>
        <taxon>Embryophyta</taxon>
        <taxon>Tracheophyta</taxon>
        <taxon>Spermatophyta</taxon>
        <taxon>Magnoliopsida</taxon>
        <taxon>eudicotyledons</taxon>
        <taxon>Gunneridae</taxon>
        <taxon>Pentapetalae</taxon>
        <taxon>asterids</taxon>
        <taxon>lamiids</taxon>
        <taxon>Solanales</taxon>
        <taxon>Solanaceae</taxon>
        <taxon>Solanoideae</taxon>
        <taxon>Solaneae</taxon>
        <taxon>Solanum</taxon>
    </lineage>
</organism>
<name>A0A0V0GG40_SOLCH</name>
<dbReference type="AlphaFoldDB" id="A0A0V0GG40"/>
<evidence type="ECO:0000313" key="1">
    <source>
        <dbReference type="EMBL" id="JAP06235.1"/>
    </source>
</evidence>
<dbReference type="EMBL" id="GEDG01042180">
    <property type="protein sequence ID" value="JAP06235.1"/>
    <property type="molecule type" value="Transcribed_RNA"/>
</dbReference>
<proteinExistence type="predicted"/>
<feature type="non-terminal residue" evidence="1">
    <location>
        <position position="1"/>
    </location>
</feature>
<protein>
    <submittedName>
        <fullName evidence="1">Putative ovule protein</fullName>
    </submittedName>
</protein>
<accession>A0A0V0GG40</accession>